<protein>
    <submittedName>
        <fullName evidence="1">Uncharacterized protein</fullName>
    </submittedName>
</protein>
<evidence type="ECO:0000313" key="1">
    <source>
        <dbReference type="EMBL" id="CAG6744827.1"/>
    </source>
</evidence>
<organism evidence="1">
    <name type="scientific">Cacopsylla melanoneura</name>
    <dbReference type="NCBI Taxonomy" id="428564"/>
    <lineage>
        <taxon>Eukaryota</taxon>
        <taxon>Metazoa</taxon>
        <taxon>Ecdysozoa</taxon>
        <taxon>Arthropoda</taxon>
        <taxon>Hexapoda</taxon>
        <taxon>Insecta</taxon>
        <taxon>Pterygota</taxon>
        <taxon>Neoptera</taxon>
        <taxon>Paraneoptera</taxon>
        <taxon>Hemiptera</taxon>
        <taxon>Sternorrhyncha</taxon>
        <taxon>Psylloidea</taxon>
        <taxon>Psyllidae</taxon>
        <taxon>Psyllinae</taxon>
        <taxon>Cacopsylla</taxon>
    </lineage>
</organism>
<accession>A0A8D8ZCG4</accession>
<sequence>MAGENTLTLWSTFQKSSICSNFKGKSPKGLLNTILNRVSRYFTLRLIGRYNPVHTLGRSRKCPKLLSSNLISKLNSWTCGVNTYLIDRLTYQKISNVSFVHNYKNVL</sequence>
<name>A0A8D8ZCG4_9HEMI</name>
<dbReference type="AlphaFoldDB" id="A0A8D8ZCG4"/>
<dbReference type="EMBL" id="HBUF01476374">
    <property type="protein sequence ID" value="CAG6744827.1"/>
    <property type="molecule type" value="Transcribed_RNA"/>
</dbReference>
<reference evidence="1" key="1">
    <citation type="submission" date="2021-05" db="EMBL/GenBank/DDBJ databases">
        <authorList>
            <person name="Alioto T."/>
            <person name="Alioto T."/>
            <person name="Gomez Garrido J."/>
        </authorList>
    </citation>
    <scope>NUCLEOTIDE SEQUENCE</scope>
</reference>
<proteinExistence type="predicted"/>